<keyword evidence="2" id="KW-1185">Reference proteome</keyword>
<dbReference type="OrthoDB" id="9956376at2"/>
<name>A0A2Z4FL15_9DELT</name>
<gene>
    <name evidence="1" type="ORF">DN745_09270</name>
</gene>
<dbReference type="PROSITE" id="PS51257">
    <property type="entry name" value="PROKAR_LIPOPROTEIN"/>
    <property type="match status" value="1"/>
</dbReference>
<dbReference type="Proteomes" id="UP000249799">
    <property type="component" value="Chromosome"/>
</dbReference>
<dbReference type="KEGG" id="bsed:DN745_09270"/>
<evidence type="ECO:0000313" key="2">
    <source>
        <dbReference type="Proteomes" id="UP000249799"/>
    </source>
</evidence>
<accession>A0A2Z4FL15</accession>
<proteinExistence type="predicted"/>
<dbReference type="RefSeq" id="WP_111334228.1">
    <property type="nucleotide sequence ID" value="NZ_CP030032.1"/>
</dbReference>
<evidence type="ECO:0000313" key="1">
    <source>
        <dbReference type="EMBL" id="AWV89520.1"/>
    </source>
</evidence>
<dbReference type="EMBL" id="CP030032">
    <property type="protein sequence ID" value="AWV89520.1"/>
    <property type="molecule type" value="Genomic_DNA"/>
</dbReference>
<organism evidence="1 2">
    <name type="scientific">Bradymonas sediminis</name>
    <dbReference type="NCBI Taxonomy" id="1548548"/>
    <lineage>
        <taxon>Bacteria</taxon>
        <taxon>Deltaproteobacteria</taxon>
        <taxon>Bradymonadales</taxon>
        <taxon>Bradymonadaceae</taxon>
        <taxon>Bradymonas</taxon>
    </lineage>
</organism>
<reference evidence="1 2" key="1">
    <citation type="submission" date="2018-06" db="EMBL/GenBank/DDBJ databases">
        <title>Lujinxingia sediminis gen. nov. sp. nov., a new facultative anaerobic member of the class Deltaproteobacteria, and proposal of Lujinxingaceae fam. nov.</title>
        <authorList>
            <person name="Guo L.-Y."/>
            <person name="Li C.-M."/>
            <person name="Wang S."/>
            <person name="Du Z.-J."/>
        </authorList>
    </citation>
    <scope>NUCLEOTIDE SEQUENCE [LARGE SCALE GENOMIC DNA]</scope>
    <source>
        <strain evidence="1 2">FA350</strain>
    </source>
</reference>
<dbReference type="AlphaFoldDB" id="A0A2Z4FL15"/>
<protein>
    <submittedName>
        <fullName evidence="1">Uncharacterized protein</fullName>
    </submittedName>
</protein>
<sequence length="454" mass="47266">MNPTTARPNRTLLNLLVGSGLLLALGLASGCSATCPQVQQSYAQALAKESALEEKSPEGKERPVQFGLTLRADLLNNIANTAIQGALKTGLNAVSDIDVGAGQTVGVKTSGDVVNLNIQPSDACEHCFRISGKLDGAVGLDIPFVGNKRTKLGGNLSVVAPVLLAQGKDGGGVLQFDIASAAKIGKSSLSTTLGDLPGSWSRVLQSKLSTVLLNKLLEGQKPIDLFSFEGPSLGIPGMEILPARLVTDAKTGTIYAGFSTNISGLQNEKNIAPVTQLNSDQNLALSFNPNMIVHAISLMMKSDIIPRQYSSDGKAQRDGSAHATVNAVRFTQGEDGELPMHVDFSVFDFGAGQSMCYQFAGSAGGKIALKSNRLQVSLTDADITDSSIPGFATAMNWGKASFLQSSKTVINKSLDPQNIEIPGGKLGFRGLSVNLEGGAVVLRGDSSPINAGAN</sequence>